<evidence type="ECO:0000256" key="2">
    <source>
        <dbReference type="SAM" id="SignalP"/>
    </source>
</evidence>
<keyword evidence="4" id="KW-1185">Reference proteome</keyword>
<keyword evidence="1" id="KW-1133">Transmembrane helix</keyword>
<dbReference type="PANTHER" id="PTHR34376:SF2">
    <property type="entry name" value="SERINE PROTEASE INHIBITOR, KAZAL-TYPE FAMILY PROTEIN"/>
    <property type="match status" value="1"/>
</dbReference>
<gene>
    <name evidence="3" type="ORF">LIER_13487</name>
</gene>
<feature type="transmembrane region" description="Helical" evidence="1">
    <location>
        <begin position="100"/>
        <end position="120"/>
    </location>
</feature>
<dbReference type="AlphaFoldDB" id="A0AAV3PZS2"/>
<keyword evidence="1" id="KW-0812">Transmembrane</keyword>
<keyword evidence="1" id="KW-0472">Membrane</keyword>
<sequence length="121" mass="13173">MPQFQFLIIITLLISTVRSDHNPIKLPSDQQNSDLCNNIGVDETRNSCPVKCFRPDPVCGVDGVTYWCGCADAHCSGTRVQKMGFCEVGNGGSGPVSGQAFLLVHIIWLILLGIFVLFGFL</sequence>
<protein>
    <submittedName>
        <fullName evidence="3">Protease inhibitor</fullName>
    </submittedName>
</protein>
<dbReference type="PANTHER" id="PTHR34376">
    <property type="entry name" value="SERINE PROTEASE INHIBITOR, KAZAL-TYPE FAMILY PROTEIN"/>
    <property type="match status" value="1"/>
</dbReference>
<accession>A0AAV3PZS2</accession>
<evidence type="ECO:0000313" key="4">
    <source>
        <dbReference type="Proteomes" id="UP001454036"/>
    </source>
</evidence>
<dbReference type="Proteomes" id="UP001454036">
    <property type="component" value="Unassembled WGS sequence"/>
</dbReference>
<feature type="chain" id="PRO_5043360270" evidence="2">
    <location>
        <begin position="20"/>
        <end position="121"/>
    </location>
</feature>
<comment type="caution">
    <text evidence="3">The sequence shown here is derived from an EMBL/GenBank/DDBJ whole genome shotgun (WGS) entry which is preliminary data.</text>
</comment>
<evidence type="ECO:0000313" key="3">
    <source>
        <dbReference type="EMBL" id="GAA0155855.1"/>
    </source>
</evidence>
<evidence type="ECO:0000256" key="1">
    <source>
        <dbReference type="SAM" id="Phobius"/>
    </source>
</evidence>
<reference evidence="3 4" key="1">
    <citation type="submission" date="2024-01" db="EMBL/GenBank/DDBJ databases">
        <title>The complete chloroplast genome sequence of Lithospermum erythrorhizon: insights into the phylogenetic relationship among Boraginaceae species and the maternal lineages of purple gromwells.</title>
        <authorList>
            <person name="Okada T."/>
            <person name="Watanabe K."/>
        </authorList>
    </citation>
    <scope>NUCLEOTIDE SEQUENCE [LARGE SCALE GENOMIC DNA]</scope>
</reference>
<dbReference type="EMBL" id="BAABME010002734">
    <property type="protein sequence ID" value="GAA0155855.1"/>
    <property type="molecule type" value="Genomic_DNA"/>
</dbReference>
<dbReference type="GO" id="GO:0030414">
    <property type="term" value="F:peptidase inhibitor activity"/>
    <property type="evidence" value="ECO:0007669"/>
    <property type="project" value="UniProtKB-KW"/>
</dbReference>
<keyword evidence="2" id="KW-0732">Signal</keyword>
<proteinExistence type="predicted"/>
<name>A0AAV3PZS2_LITER</name>
<keyword evidence="3" id="KW-0646">Protease inhibitor</keyword>
<organism evidence="3 4">
    <name type="scientific">Lithospermum erythrorhizon</name>
    <name type="common">Purple gromwell</name>
    <name type="synonym">Lithospermum officinale var. erythrorhizon</name>
    <dbReference type="NCBI Taxonomy" id="34254"/>
    <lineage>
        <taxon>Eukaryota</taxon>
        <taxon>Viridiplantae</taxon>
        <taxon>Streptophyta</taxon>
        <taxon>Embryophyta</taxon>
        <taxon>Tracheophyta</taxon>
        <taxon>Spermatophyta</taxon>
        <taxon>Magnoliopsida</taxon>
        <taxon>eudicotyledons</taxon>
        <taxon>Gunneridae</taxon>
        <taxon>Pentapetalae</taxon>
        <taxon>asterids</taxon>
        <taxon>lamiids</taxon>
        <taxon>Boraginales</taxon>
        <taxon>Boraginaceae</taxon>
        <taxon>Boraginoideae</taxon>
        <taxon>Lithospermeae</taxon>
        <taxon>Lithospermum</taxon>
    </lineage>
</organism>
<feature type="signal peptide" evidence="2">
    <location>
        <begin position="1"/>
        <end position="19"/>
    </location>
</feature>